<dbReference type="Proteomes" id="UP001161325">
    <property type="component" value="Unassembled WGS sequence"/>
</dbReference>
<protein>
    <submittedName>
        <fullName evidence="2">Uncharacterized protein</fullName>
    </submittedName>
</protein>
<sequence>MNRGIYWWVCLAALVVSACGAAVGAVRWLGPEGWVLALAPLARAPLFIGAGGALVTYLVTQSLPGGRAPIWLPRPPHDGWTNALSLAMLCATLAAWPSVRGGPNQILASTPLVLLAAFLFIDRMRRVQRQLAASGFTRAS</sequence>
<organism evidence="2 3">
    <name type="scientific">Roseisolibacter agri</name>
    <dbReference type="NCBI Taxonomy" id="2014610"/>
    <lineage>
        <taxon>Bacteria</taxon>
        <taxon>Pseudomonadati</taxon>
        <taxon>Gemmatimonadota</taxon>
        <taxon>Gemmatimonadia</taxon>
        <taxon>Gemmatimonadales</taxon>
        <taxon>Gemmatimonadaceae</taxon>
        <taxon>Roseisolibacter</taxon>
    </lineage>
</organism>
<dbReference type="EMBL" id="BRXS01000001">
    <property type="protein sequence ID" value="GLC24005.1"/>
    <property type="molecule type" value="Genomic_DNA"/>
</dbReference>
<keyword evidence="3" id="KW-1185">Reference proteome</keyword>
<name>A0AA37PZS1_9BACT</name>
<feature type="transmembrane region" description="Helical" evidence="1">
    <location>
        <begin position="105"/>
        <end position="121"/>
    </location>
</feature>
<dbReference type="AlphaFoldDB" id="A0AA37PZS1"/>
<evidence type="ECO:0000313" key="2">
    <source>
        <dbReference type="EMBL" id="GLC24005.1"/>
    </source>
</evidence>
<feature type="transmembrane region" description="Helical" evidence="1">
    <location>
        <begin position="80"/>
        <end position="99"/>
    </location>
</feature>
<reference evidence="2" key="1">
    <citation type="submission" date="2022-08" db="EMBL/GenBank/DDBJ databases">
        <title>Draft genome sequencing of Roseisolibacter agri AW1220.</title>
        <authorList>
            <person name="Tobiishi Y."/>
            <person name="Tonouchi A."/>
        </authorList>
    </citation>
    <scope>NUCLEOTIDE SEQUENCE</scope>
    <source>
        <strain evidence="2">AW1220</strain>
    </source>
</reference>
<proteinExistence type="predicted"/>
<comment type="caution">
    <text evidence="2">The sequence shown here is derived from an EMBL/GenBank/DDBJ whole genome shotgun (WGS) entry which is preliminary data.</text>
</comment>
<keyword evidence="1" id="KW-0812">Transmembrane</keyword>
<gene>
    <name evidence="2" type="ORF">rosag_05180</name>
</gene>
<dbReference type="PROSITE" id="PS51257">
    <property type="entry name" value="PROKAR_LIPOPROTEIN"/>
    <property type="match status" value="1"/>
</dbReference>
<keyword evidence="1" id="KW-0472">Membrane</keyword>
<evidence type="ECO:0000313" key="3">
    <source>
        <dbReference type="Proteomes" id="UP001161325"/>
    </source>
</evidence>
<keyword evidence="1" id="KW-1133">Transmembrane helix</keyword>
<accession>A0AA37PZS1</accession>
<dbReference type="RefSeq" id="WP_284348451.1">
    <property type="nucleotide sequence ID" value="NZ_BRXS01000001.1"/>
</dbReference>
<evidence type="ECO:0000256" key="1">
    <source>
        <dbReference type="SAM" id="Phobius"/>
    </source>
</evidence>
<feature type="transmembrane region" description="Helical" evidence="1">
    <location>
        <begin position="34"/>
        <end position="59"/>
    </location>
</feature>